<proteinExistence type="predicted"/>
<feature type="signal peptide" evidence="2">
    <location>
        <begin position="1"/>
        <end position="22"/>
    </location>
</feature>
<evidence type="ECO:0000256" key="1">
    <source>
        <dbReference type="ARBA" id="ARBA00022729"/>
    </source>
</evidence>
<evidence type="ECO:0000313" key="3">
    <source>
        <dbReference type="EMBL" id="RDX58095.1"/>
    </source>
</evidence>
<keyword evidence="1 2" id="KW-0732">Signal</keyword>
<name>A0A371DZW7_MUCPR</name>
<comment type="caution">
    <text evidence="3">The sequence shown here is derived from an EMBL/GenBank/DDBJ whole genome shotgun (WGS) entry which is preliminary data.</text>
</comment>
<feature type="chain" id="PRO_5016944320" evidence="2">
    <location>
        <begin position="23"/>
        <end position="182"/>
    </location>
</feature>
<sequence>MAYINICFLAFIASLLVPGSFANGKGGDYGPKEHDVTDKSKSEEEKLLSTNIGIQGIVYCKSAASKLIPVEGALTRIRCEVVDEYGFETTPFSFLSEATDSKGYFLATLSRREVAEKWGLKECRAFLDASPLNNCSYPTDVNKGISGAVLRSPRFLHHSKIRLYTVGPFLFTSSPTSISDGY</sequence>
<organism evidence="3 4">
    <name type="scientific">Mucuna pruriens</name>
    <name type="common">Velvet bean</name>
    <name type="synonym">Dolichos pruriens</name>
    <dbReference type="NCBI Taxonomy" id="157652"/>
    <lineage>
        <taxon>Eukaryota</taxon>
        <taxon>Viridiplantae</taxon>
        <taxon>Streptophyta</taxon>
        <taxon>Embryophyta</taxon>
        <taxon>Tracheophyta</taxon>
        <taxon>Spermatophyta</taxon>
        <taxon>Magnoliopsida</taxon>
        <taxon>eudicotyledons</taxon>
        <taxon>Gunneridae</taxon>
        <taxon>Pentapetalae</taxon>
        <taxon>rosids</taxon>
        <taxon>fabids</taxon>
        <taxon>Fabales</taxon>
        <taxon>Fabaceae</taxon>
        <taxon>Papilionoideae</taxon>
        <taxon>50 kb inversion clade</taxon>
        <taxon>NPAAA clade</taxon>
        <taxon>indigoferoid/millettioid clade</taxon>
        <taxon>Phaseoleae</taxon>
        <taxon>Mucuna</taxon>
    </lineage>
</organism>
<dbReference type="Proteomes" id="UP000257109">
    <property type="component" value="Unassembled WGS sequence"/>
</dbReference>
<dbReference type="PANTHER" id="PTHR33470:SF58">
    <property type="entry name" value="POLLEN OLE E 1 ALLERGEN AND EXTENSIN FAMILY PROTEIN"/>
    <property type="match status" value="1"/>
</dbReference>
<dbReference type="PANTHER" id="PTHR33470">
    <property type="entry name" value="OS01G0164075 PROTEIN"/>
    <property type="match status" value="1"/>
</dbReference>
<dbReference type="Pfam" id="PF01190">
    <property type="entry name" value="Pollen_Ole_e_1"/>
    <property type="match status" value="1"/>
</dbReference>
<dbReference type="STRING" id="157652.A0A371DZW7"/>
<protein>
    <submittedName>
        <fullName evidence="3">Proline-rich protein 3</fullName>
    </submittedName>
</protein>
<accession>A0A371DZW7</accession>
<dbReference type="GO" id="GO:0071944">
    <property type="term" value="C:cell periphery"/>
    <property type="evidence" value="ECO:0007669"/>
    <property type="project" value="TreeGrafter"/>
</dbReference>
<keyword evidence="4" id="KW-1185">Reference proteome</keyword>
<gene>
    <name evidence="3" type="primary">PRP3</name>
    <name evidence="3" type="ORF">CR513_62613</name>
</gene>
<reference evidence="3" key="1">
    <citation type="submission" date="2018-05" db="EMBL/GenBank/DDBJ databases">
        <title>Draft genome of Mucuna pruriens seed.</title>
        <authorList>
            <person name="Nnadi N.E."/>
            <person name="Vos R."/>
            <person name="Hasami M.H."/>
            <person name="Devisetty U.K."/>
            <person name="Aguiy J.C."/>
        </authorList>
    </citation>
    <scope>NUCLEOTIDE SEQUENCE [LARGE SCALE GENOMIC DNA]</scope>
    <source>
        <strain evidence="3">JCA_2017</strain>
    </source>
</reference>
<evidence type="ECO:0000256" key="2">
    <source>
        <dbReference type="SAM" id="SignalP"/>
    </source>
</evidence>
<dbReference type="AlphaFoldDB" id="A0A371DZW7"/>
<dbReference type="OrthoDB" id="1847243at2759"/>
<evidence type="ECO:0000313" key="4">
    <source>
        <dbReference type="Proteomes" id="UP000257109"/>
    </source>
</evidence>
<dbReference type="EMBL" id="QJKJ01017839">
    <property type="protein sequence ID" value="RDX58095.1"/>
    <property type="molecule type" value="Genomic_DNA"/>
</dbReference>
<feature type="non-terminal residue" evidence="3">
    <location>
        <position position="1"/>
    </location>
</feature>